<keyword evidence="1" id="KW-0547">Nucleotide-binding</keyword>
<dbReference type="PANTHER" id="PTHR16305:SF35">
    <property type="entry name" value="TRANSCRIPTIONAL ACTIVATOR DOMAIN"/>
    <property type="match status" value="1"/>
</dbReference>
<dbReference type="InterPro" id="IPR016032">
    <property type="entry name" value="Sig_transdc_resp-reg_C-effctor"/>
</dbReference>
<dbReference type="Proteomes" id="UP000533598">
    <property type="component" value="Unassembled WGS sequence"/>
</dbReference>
<dbReference type="Pfam" id="PF13191">
    <property type="entry name" value="AAA_16"/>
    <property type="match status" value="1"/>
</dbReference>
<dbReference type="Gene3D" id="1.25.40.10">
    <property type="entry name" value="Tetratricopeptide repeat domain"/>
    <property type="match status" value="1"/>
</dbReference>
<dbReference type="GO" id="GO:0005737">
    <property type="term" value="C:cytoplasm"/>
    <property type="evidence" value="ECO:0007669"/>
    <property type="project" value="TreeGrafter"/>
</dbReference>
<evidence type="ECO:0000259" key="4">
    <source>
        <dbReference type="PROSITE" id="PS50043"/>
    </source>
</evidence>
<dbReference type="InterPro" id="IPR000792">
    <property type="entry name" value="Tscrpt_reg_LuxR_C"/>
</dbReference>
<gene>
    <name evidence="5" type="ORF">HNR67_002065</name>
</gene>
<protein>
    <submittedName>
        <fullName evidence="5">DNA-binding NarL/FixJ family response regulator</fullName>
    </submittedName>
</protein>
<keyword evidence="6" id="KW-1185">Reference proteome</keyword>
<sequence length="951" mass="101155">MARDNGLRTSSPVLVGRHRELGILAEAVARPPALVLVEGEAGIGKTRLLRELLTGIGTPVLLGHCQPLREPFPYGPVLEALGGLGNRVGPGLNPVTGALRSLLPEIAHRLPAQPEPLGDPAGERHRLFRAVRELLVAAGPALLVVEDLHWGDDGSRDLLRFLVASPPPELALVVTYRREDLGGALLGSAFRPAHGVSAAMLRLAPLDVAGVHEMSRAILGTPLPAAGFAARLHERTAGIPFVVEEALHALRDHAGEVRTATARRLLDHLRVPVLLREATTERLAALDPLAARIVRAAAVLGVPAEEDLLATVAGMTAGEVGAALVQALAGVVLHELPGRRYGFRHSLAQEAVYDTIPGPDRRQLHARAAAELAAAEPTPWVQLARHSREAGDLAGWRRHCEAAADHAAAVGEAGLATDLYQQLVELPQLSTPDIDRLAGKLGANAVRGVEQLDVSAVLRRVLDDPRLSPAARGATRMNLGFLLVRQAGGLEEGRRDIAMAIEEVGAQSPLGAKAMSVLAQPFRGTVALRENLRWMARAQKAIEADLDPELTLNLLANQLGSRVHLGDAGVRPDLDRLPRQAPTEAGRQHLTRAYCNLGDAFATTGHYRQARAWLDPGLQMAIEGGMPFIVSVARATAARLDFSTGCWDGLADRCARQLEDYRDLRPVATELSLVLGQLAVARGEWPEAEAHLGATGLDTPDDAFTPVIMVAAAAYTRMQLSRAEHEAALAHAEQGLAIVRRTGIWLWAAELLPLALVARMHAGQLPSAAELLTTFTAETTGKDAPLAAAAVLAGQGLLLGARGRLLAGAEALTAAATAYAALPHPYLAAQARQEAARLRLTAGETAVDELTEAAAAFDLLGATRDAASCRRHLREHGLTAPAAPARRGRRGYGPELSPRERDVARLLTHGRTNREIAEVLFLSPRTVEQHVAKVLRKLGLASRSDLVDLPS</sequence>
<evidence type="ECO:0000256" key="3">
    <source>
        <dbReference type="SAM" id="MobiDB-lite"/>
    </source>
</evidence>
<reference evidence="5 6" key="1">
    <citation type="submission" date="2020-08" db="EMBL/GenBank/DDBJ databases">
        <title>Sequencing the genomes of 1000 actinobacteria strains.</title>
        <authorList>
            <person name="Klenk H.-P."/>
        </authorList>
    </citation>
    <scope>NUCLEOTIDE SEQUENCE [LARGE SCALE GENOMIC DNA]</scope>
    <source>
        <strain evidence="5 6">DSM 44230</strain>
    </source>
</reference>
<dbReference type="EMBL" id="JACHMH010000001">
    <property type="protein sequence ID" value="MBB4675947.1"/>
    <property type="molecule type" value="Genomic_DNA"/>
</dbReference>
<evidence type="ECO:0000313" key="5">
    <source>
        <dbReference type="EMBL" id="MBB4675947.1"/>
    </source>
</evidence>
<dbReference type="SUPFAM" id="SSF52540">
    <property type="entry name" value="P-loop containing nucleoside triphosphate hydrolases"/>
    <property type="match status" value="1"/>
</dbReference>
<dbReference type="GO" id="GO:0006355">
    <property type="term" value="P:regulation of DNA-templated transcription"/>
    <property type="evidence" value="ECO:0007669"/>
    <property type="project" value="InterPro"/>
</dbReference>
<dbReference type="PROSITE" id="PS50043">
    <property type="entry name" value="HTH_LUXR_2"/>
    <property type="match status" value="1"/>
</dbReference>
<dbReference type="InterPro" id="IPR027417">
    <property type="entry name" value="P-loop_NTPase"/>
</dbReference>
<dbReference type="Gene3D" id="1.10.10.10">
    <property type="entry name" value="Winged helix-like DNA-binding domain superfamily/Winged helix DNA-binding domain"/>
    <property type="match status" value="1"/>
</dbReference>
<name>A0A7W7C7M0_9PSEU</name>
<dbReference type="Pfam" id="PF00196">
    <property type="entry name" value="GerE"/>
    <property type="match status" value="1"/>
</dbReference>
<proteinExistence type="predicted"/>
<evidence type="ECO:0000256" key="2">
    <source>
        <dbReference type="ARBA" id="ARBA00022840"/>
    </source>
</evidence>
<dbReference type="RefSeq" id="WP_221489834.1">
    <property type="nucleotide sequence ID" value="NZ_BAAAUI010000021.1"/>
</dbReference>
<dbReference type="GO" id="GO:0004016">
    <property type="term" value="F:adenylate cyclase activity"/>
    <property type="evidence" value="ECO:0007669"/>
    <property type="project" value="TreeGrafter"/>
</dbReference>
<dbReference type="SUPFAM" id="SSF46894">
    <property type="entry name" value="C-terminal effector domain of the bipartite response regulators"/>
    <property type="match status" value="1"/>
</dbReference>
<comment type="caution">
    <text evidence="5">The sequence shown here is derived from an EMBL/GenBank/DDBJ whole genome shotgun (WGS) entry which is preliminary data.</text>
</comment>
<evidence type="ECO:0000313" key="6">
    <source>
        <dbReference type="Proteomes" id="UP000533598"/>
    </source>
</evidence>
<dbReference type="InterPro" id="IPR036388">
    <property type="entry name" value="WH-like_DNA-bd_sf"/>
</dbReference>
<feature type="region of interest" description="Disordered" evidence="3">
    <location>
        <begin position="877"/>
        <end position="899"/>
    </location>
</feature>
<dbReference type="GO" id="GO:0003677">
    <property type="term" value="F:DNA binding"/>
    <property type="evidence" value="ECO:0007669"/>
    <property type="project" value="UniProtKB-KW"/>
</dbReference>
<dbReference type="CDD" id="cd06170">
    <property type="entry name" value="LuxR_C_like"/>
    <property type="match status" value="1"/>
</dbReference>
<dbReference type="InterPro" id="IPR011990">
    <property type="entry name" value="TPR-like_helical_dom_sf"/>
</dbReference>
<dbReference type="SMART" id="SM00421">
    <property type="entry name" value="HTH_LUXR"/>
    <property type="match status" value="1"/>
</dbReference>
<dbReference type="PRINTS" id="PR00038">
    <property type="entry name" value="HTHLUXR"/>
</dbReference>
<organism evidence="5 6">
    <name type="scientific">Crossiella cryophila</name>
    <dbReference type="NCBI Taxonomy" id="43355"/>
    <lineage>
        <taxon>Bacteria</taxon>
        <taxon>Bacillati</taxon>
        <taxon>Actinomycetota</taxon>
        <taxon>Actinomycetes</taxon>
        <taxon>Pseudonocardiales</taxon>
        <taxon>Pseudonocardiaceae</taxon>
        <taxon>Crossiella</taxon>
    </lineage>
</organism>
<evidence type="ECO:0000256" key="1">
    <source>
        <dbReference type="ARBA" id="ARBA00022741"/>
    </source>
</evidence>
<dbReference type="PANTHER" id="PTHR16305">
    <property type="entry name" value="TESTICULAR SOLUBLE ADENYLYL CYCLASE"/>
    <property type="match status" value="1"/>
</dbReference>
<accession>A0A7W7C7M0</accession>
<feature type="domain" description="HTH luxR-type" evidence="4">
    <location>
        <begin position="889"/>
        <end position="951"/>
    </location>
</feature>
<dbReference type="InterPro" id="IPR041664">
    <property type="entry name" value="AAA_16"/>
</dbReference>
<dbReference type="GO" id="GO:0005524">
    <property type="term" value="F:ATP binding"/>
    <property type="evidence" value="ECO:0007669"/>
    <property type="project" value="UniProtKB-KW"/>
</dbReference>
<dbReference type="AlphaFoldDB" id="A0A7W7C7M0"/>
<keyword evidence="2" id="KW-0067">ATP-binding</keyword>
<keyword evidence="5" id="KW-0238">DNA-binding</keyword>